<gene>
    <name evidence="7 8" type="primary">lgt</name>
    <name evidence="8" type="ORF">ACFQ4C_12735</name>
</gene>
<dbReference type="InterPro" id="IPR001640">
    <property type="entry name" value="Lgt"/>
</dbReference>
<comment type="function">
    <text evidence="7">Catalyzes the transfer of the diacylglyceryl group from phosphatidylglycerol to the sulfhydryl group of the N-terminal cysteine of a prolipoprotein, the first step in the formation of mature lipoproteins.</text>
</comment>
<evidence type="ECO:0000313" key="9">
    <source>
        <dbReference type="Proteomes" id="UP001597116"/>
    </source>
</evidence>
<dbReference type="EC" id="2.5.1.145" evidence="7"/>
<keyword evidence="3 7" id="KW-0808">Transferase</keyword>
<comment type="similarity">
    <text evidence="1 7">Belongs to the Lgt family.</text>
</comment>
<dbReference type="EMBL" id="JBHTLP010000008">
    <property type="protein sequence ID" value="MFD1141985.1"/>
    <property type="molecule type" value="Genomic_DNA"/>
</dbReference>
<feature type="transmembrane region" description="Helical" evidence="7">
    <location>
        <begin position="62"/>
        <end position="82"/>
    </location>
</feature>
<dbReference type="RefSeq" id="WP_265992490.1">
    <property type="nucleotide sequence ID" value="NZ_CP110973.1"/>
</dbReference>
<name>A0ABW3QEW4_9BACT</name>
<comment type="catalytic activity">
    <reaction evidence="7">
        <text>L-cysteinyl-[prolipoprotein] + a 1,2-diacyl-sn-glycero-3-phospho-(1'-sn-glycerol) = an S-1,2-diacyl-sn-glyceryl-L-cysteinyl-[prolipoprotein] + sn-glycerol 1-phosphate + H(+)</text>
        <dbReference type="Rhea" id="RHEA:56712"/>
        <dbReference type="Rhea" id="RHEA-COMP:14679"/>
        <dbReference type="Rhea" id="RHEA-COMP:14680"/>
        <dbReference type="ChEBI" id="CHEBI:15378"/>
        <dbReference type="ChEBI" id="CHEBI:29950"/>
        <dbReference type="ChEBI" id="CHEBI:57685"/>
        <dbReference type="ChEBI" id="CHEBI:64716"/>
        <dbReference type="ChEBI" id="CHEBI:140658"/>
        <dbReference type="EC" id="2.5.1.145"/>
    </reaction>
</comment>
<keyword evidence="2 7" id="KW-1003">Cell membrane</keyword>
<evidence type="ECO:0000256" key="7">
    <source>
        <dbReference type="HAMAP-Rule" id="MF_01147"/>
    </source>
</evidence>
<organism evidence="8 9">
    <name type="scientific">Larkinella insperata</name>
    <dbReference type="NCBI Taxonomy" id="332158"/>
    <lineage>
        <taxon>Bacteria</taxon>
        <taxon>Pseudomonadati</taxon>
        <taxon>Bacteroidota</taxon>
        <taxon>Cytophagia</taxon>
        <taxon>Cytophagales</taxon>
        <taxon>Spirosomataceae</taxon>
        <taxon>Larkinella</taxon>
    </lineage>
</organism>
<dbReference type="Pfam" id="PF01790">
    <property type="entry name" value="LGT"/>
    <property type="match status" value="1"/>
</dbReference>
<keyword evidence="9" id="KW-1185">Reference proteome</keyword>
<evidence type="ECO:0000256" key="4">
    <source>
        <dbReference type="ARBA" id="ARBA00022692"/>
    </source>
</evidence>
<feature type="transmembrane region" description="Helical" evidence="7">
    <location>
        <begin position="135"/>
        <end position="153"/>
    </location>
</feature>
<dbReference type="HAMAP" id="MF_01147">
    <property type="entry name" value="Lgt"/>
    <property type="match status" value="1"/>
</dbReference>
<evidence type="ECO:0000256" key="5">
    <source>
        <dbReference type="ARBA" id="ARBA00022989"/>
    </source>
</evidence>
<comment type="caution">
    <text evidence="8">The sequence shown here is derived from an EMBL/GenBank/DDBJ whole genome shotgun (WGS) entry which is preliminary data.</text>
</comment>
<feature type="transmembrane region" description="Helical" evidence="7">
    <location>
        <begin position="102"/>
        <end position="123"/>
    </location>
</feature>
<keyword evidence="6 7" id="KW-0472">Membrane</keyword>
<evidence type="ECO:0000256" key="2">
    <source>
        <dbReference type="ARBA" id="ARBA00022475"/>
    </source>
</evidence>
<comment type="subcellular location">
    <subcellularLocation>
        <location evidence="7">Cell membrane</location>
        <topology evidence="7">Multi-pass membrane protein</topology>
    </subcellularLocation>
</comment>
<sequence length="284" mass="31984">MNTILGFIIWDVAPEIATLKLFGLEIPINWYSLLFAGGFLGGQQLMAHVYKRDHKPVADVDLLMLYLVVATVVGARLGHYLFYEWELLLADPGQWVKSMLSLPFRGLASHGATLTLLGALYLFSRQRTDQPFLWVLDRVVIAVSLAGALIRLGNLFNSEIYGRPTALPWGFVFVRETDPALLPLVPRHPTQLYESLFCLFLLGLTFYLWQRKRHQIADGLIAGLFLVLLFSFRFLVEFLKANQEGFENSIALNMGQILSIPAILTGLIILISIRRNRPVSIAKA</sequence>
<protein>
    <recommendedName>
        <fullName evidence="7">Phosphatidylglycerol--prolipoprotein diacylglyceryl transferase</fullName>
        <ecNumber evidence="7">2.5.1.145</ecNumber>
    </recommendedName>
</protein>
<dbReference type="NCBIfam" id="TIGR00544">
    <property type="entry name" value="lgt"/>
    <property type="match status" value="1"/>
</dbReference>
<evidence type="ECO:0000256" key="6">
    <source>
        <dbReference type="ARBA" id="ARBA00023136"/>
    </source>
</evidence>
<dbReference type="PANTHER" id="PTHR30589">
    <property type="entry name" value="PROLIPOPROTEIN DIACYLGLYCERYL TRANSFERASE"/>
    <property type="match status" value="1"/>
</dbReference>
<dbReference type="Proteomes" id="UP001597116">
    <property type="component" value="Unassembled WGS sequence"/>
</dbReference>
<feature type="transmembrane region" description="Helical" evidence="7">
    <location>
        <begin position="216"/>
        <end position="236"/>
    </location>
</feature>
<comment type="pathway">
    <text evidence="7">Protein modification; lipoprotein biosynthesis (diacylglyceryl transfer).</text>
</comment>
<feature type="transmembrane region" description="Helical" evidence="7">
    <location>
        <begin position="192"/>
        <end position="209"/>
    </location>
</feature>
<feature type="binding site" evidence="7">
    <location>
        <position position="151"/>
    </location>
    <ligand>
        <name>a 1,2-diacyl-sn-glycero-3-phospho-(1'-sn-glycerol)</name>
        <dbReference type="ChEBI" id="CHEBI:64716"/>
    </ligand>
</feature>
<evidence type="ECO:0000256" key="3">
    <source>
        <dbReference type="ARBA" id="ARBA00022679"/>
    </source>
</evidence>
<accession>A0ABW3QEW4</accession>
<feature type="transmembrane region" description="Helical" evidence="7">
    <location>
        <begin position="28"/>
        <end position="50"/>
    </location>
</feature>
<reference evidence="9" key="1">
    <citation type="journal article" date="2019" name="Int. J. Syst. Evol. Microbiol.">
        <title>The Global Catalogue of Microorganisms (GCM) 10K type strain sequencing project: providing services to taxonomists for standard genome sequencing and annotation.</title>
        <authorList>
            <consortium name="The Broad Institute Genomics Platform"/>
            <consortium name="The Broad Institute Genome Sequencing Center for Infectious Disease"/>
            <person name="Wu L."/>
            <person name="Ma J."/>
        </authorList>
    </citation>
    <scope>NUCLEOTIDE SEQUENCE [LARGE SCALE GENOMIC DNA]</scope>
    <source>
        <strain evidence="9">CCUG 55608</strain>
    </source>
</reference>
<dbReference type="PANTHER" id="PTHR30589:SF0">
    <property type="entry name" value="PHOSPHATIDYLGLYCEROL--PROLIPOPROTEIN DIACYLGLYCERYL TRANSFERASE"/>
    <property type="match status" value="1"/>
</dbReference>
<evidence type="ECO:0000313" key="8">
    <source>
        <dbReference type="EMBL" id="MFD1141985.1"/>
    </source>
</evidence>
<feature type="transmembrane region" description="Helical" evidence="7">
    <location>
        <begin position="256"/>
        <end position="273"/>
    </location>
</feature>
<dbReference type="GO" id="GO:0008961">
    <property type="term" value="F:phosphatidylglycerol-prolipoprotein diacylglyceryl transferase activity"/>
    <property type="evidence" value="ECO:0007669"/>
    <property type="project" value="UniProtKB-EC"/>
</dbReference>
<keyword evidence="4 7" id="KW-0812">Transmembrane</keyword>
<keyword evidence="5 7" id="KW-1133">Transmembrane helix</keyword>
<proteinExistence type="inferred from homology"/>
<evidence type="ECO:0000256" key="1">
    <source>
        <dbReference type="ARBA" id="ARBA00007150"/>
    </source>
</evidence>